<sequence length="68" mass="8009">MIFKHGKLSYIYFNHTSSEQALISKIILAISSAQSNSDILKKLRMFRERLFTTIIYFIKNKTKCCFKV</sequence>
<proteinExistence type="predicted"/>
<comment type="caution">
    <text evidence="1">The sequence shown here is derived from an EMBL/GenBank/DDBJ whole genome shotgun (WGS) entry which is preliminary data.</text>
</comment>
<dbReference type="Proteomes" id="UP000276133">
    <property type="component" value="Unassembled WGS sequence"/>
</dbReference>
<name>A0A3M7RRS5_BRAPC</name>
<evidence type="ECO:0000313" key="2">
    <source>
        <dbReference type="Proteomes" id="UP000276133"/>
    </source>
</evidence>
<dbReference type="EMBL" id="REGN01002767">
    <property type="protein sequence ID" value="RNA26273.1"/>
    <property type="molecule type" value="Genomic_DNA"/>
</dbReference>
<protein>
    <submittedName>
        <fullName evidence="1">Uncharacterized protein</fullName>
    </submittedName>
</protein>
<organism evidence="1 2">
    <name type="scientific">Brachionus plicatilis</name>
    <name type="common">Marine rotifer</name>
    <name type="synonym">Brachionus muelleri</name>
    <dbReference type="NCBI Taxonomy" id="10195"/>
    <lineage>
        <taxon>Eukaryota</taxon>
        <taxon>Metazoa</taxon>
        <taxon>Spiralia</taxon>
        <taxon>Gnathifera</taxon>
        <taxon>Rotifera</taxon>
        <taxon>Eurotatoria</taxon>
        <taxon>Monogononta</taxon>
        <taxon>Pseudotrocha</taxon>
        <taxon>Ploima</taxon>
        <taxon>Brachionidae</taxon>
        <taxon>Brachionus</taxon>
    </lineage>
</organism>
<dbReference type="AlphaFoldDB" id="A0A3M7RRS5"/>
<accession>A0A3M7RRS5</accession>
<evidence type="ECO:0000313" key="1">
    <source>
        <dbReference type="EMBL" id="RNA26273.1"/>
    </source>
</evidence>
<keyword evidence="2" id="KW-1185">Reference proteome</keyword>
<gene>
    <name evidence="1" type="ORF">BpHYR1_025126</name>
</gene>
<reference evidence="1 2" key="1">
    <citation type="journal article" date="2018" name="Sci. Rep.">
        <title>Genomic signatures of local adaptation to the degree of environmental predictability in rotifers.</title>
        <authorList>
            <person name="Franch-Gras L."/>
            <person name="Hahn C."/>
            <person name="Garcia-Roger E.M."/>
            <person name="Carmona M.J."/>
            <person name="Serra M."/>
            <person name="Gomez A."/>
        </authorList>
    </citation>
    <scope>NUCLEOTIDE SEQUENCE [LARGE SCALE GENOMIC DNA]</scope>
    <source>
        <strain evidence="1">HYR1</strain>
    </source>
</reference>